<feature type="compositionally biased region" description="Polar residues" evidence="5">
    <location>
        <begin position="105"/>
        <end position="117"/>
    </location>
</feature>
<dbReference type="InterPro" id="IPR052260">
    <property type="entry name" value="Autophagy_Rcpt_SigReg"/>
</dbReference>
<dbReference type="PROSITE" id="PS51745">
    <property type="entry name" value="PB1"/>
    <property type="match status" value="1"/>
</dbReference>
<dbReference type="SUPFAM" id="SSF54277">
    <property type="entry name" value="CAD &amp; PB1 domains"/>
    <property type="match status" value="1"/>
</dbReference>
<dbReference type="PANTHER" id="PTHR15090">
    <property type="entry name" value="SEQUESTOSOME 1-RELATED"/>
    <property type="match status" value="1"/>
</dbReference>
<evidence type="ECO:0000256" key="4">
    <source>
        <dbReference type="PROSITE-ProRule" id="PRU00228"/>
    </source>
</evidence>
<reference evidence="8 9" key="1">
    <citation type="submission" date="2018-11" db="EMBL/GenBank/DDBJ databases">
        <authorList>
            <consortium name="Pathogen Informatics"/>
        </authorList>
    </citation>
    <scope>NUCLEOTIDE SEQUENCE [LARGE SCALE GENOMIC DNA]</scope>
</reference>
<dbReference type="SUPFAM" id="SSF57850">
    <property type="entry name" value="RING/U-box"/>
    <property type="match status" value="1"/>
</dbReference>
<dbReference type="EMBL" id="UYYB01107035">
    <property type="protein sequence ID" value="VDM79998.1"/>
    <property type="molecule type" value="Genomic_DNA"/>
</dbReference>
<keyword evidence="3" id="KW-0862">Zinc</keyword>
<dbReference type="GO" id="GO:0008270">
    <property type="term" value="F:zinc ion binding"/>
    <property type="evidence" value="ECO:0007669"/>
    <property type="project" value="UniProtKB-KW"/>
</dbReference>
<dbReference type="AlphaFoldDB" id="A0A3P7LLD0"/>
<protein>
    <recommendedName>
        <fullName evidence="10">ZZ-type domain-containing protein</fullName>
    </recommendedName>
</protein>
<evidence type="ECO:0000313" key="9">
    <source>
        <dbReference type="Proteomes" id="UP000270094"/>
    </source>
</evidence>
<proteinExistence type="predicted"/>
<name>A0A3P7LLD0_STRVU</name>
<feature type="compositionally biased region" description="Basic and acidic residues" evidence="5">
    <location>
        <begin position="84"/>
        <end position="104"/>
    </location>
</feature>
<dbReference type="CDD" id="cd02340">
    <property type="entry name" value="ZZ_NBR1_like"/>
    <property type="match status" value="1"/>
</dbReference>
<organism evidence="8 9">
    <name type="scientific">Strongylus vulgaris</name>
    <name type="common">Blood worm</name>
    <dbReference type="NCBI Taxonomy" id="40348"/>
    <lineage>
        <taxon>Eukaryota</taxon>
        <taxon>Metazoa</taxon>
        <taxon>Ecdysozoa</taxon>
        <taxon>Nematoda</taxon>
        <taxon>Chromadorea</taxon>
        <taxon>Rhabditida</taxon>
        <taxon>Rhabditina</taxon>
        <taxon>Rhabditomorpha</taxon>
        <taxon>Strongyloidea</taxon>
        <taxon>Strongylidae</taxon>
        <taxon>Strongylus</taxon>
    </lineage>
</organism>
<dbReference type="Pfam" id="PF00569">
    <property type="entry name" value="ZZ"/>
    <property type="match status" value="1"/>
</dbReference>
<dbReference type="Pfam" id="PF00564">
    <property type="entry name" value="PB1"/>
    <property type="match status" value="1"/>
</dbReference>
<dbReference type="InterPro" id="IPR000270">
    <property type="entry name" value="PB1_dom"/>
</dbReference>
<dbReference type="CDD" id="cd05992">
    <property type="entry name" value="PB1"/>
    <property type="match status" value="1"/>
</dbReference>
<dbReference type="PROSITE" id="PS01357">
    <property type="entry name" value="ZF_ZZ_1"/>
    <property type="match status" value="1"/>
</dbReference>
<dbReference type="PROSITE" id="PS50135">
    <property type="entry name" value="ZF_ZZ_2"/>
    <property type="match status" value="1"/>
</dbReference>
<evidence type="ECO:0000313" key="8">
    <source>
        <dbReference type="EMBL" id="VDM79998.1"/>
    </source>
</evidence>
<gene>
    <name evidence="8" type="ORF">SVUK_LOCUS14996</name>
</gene>
<dbReference type="InterPro" id="IPR043145">
    <property type="entry name" value="Znf_ZZ_sf"/>
</dbReference>
<dbReference type="Gene3D" id="3.30.60.90">
    <property type="match status" value="1"/>
</dbReference>
<dbReference type="SMART" id="SM00291">
    <property type="entry name" value="ZnF_ZZ"/>
    <property type="match status" value="1"/>
</dbReference>
<evidence type="ECO:0000256" key="1">
    <source>
        <dbReference type="ARBA" id="ARBA00022723"/>
    </source>
</evidence>
<feature type="domain" description="PB1" evidence="7">
    <location>
        <begin position="3"/>
        <end position="85"/>
    </location>
</feature>
<evidence type="ECO:0000256" key="2">
    <source>
        <dbReference type="ARBA" id="ARBA00022771"/>
    </source>
</evidence>
<evidence type="ECO:0000259" key="7">
    <source>
        <dbReference type="PROSITE" id="PS51745"/>
    </source>
</evidence>
<dbReference type="SMART" id="SM00666">
    <property type="entry name" value="PB1"/>
    <property type="match status" value="1"/>
</dbReference>
<dbReference type="InterPro" id="IPR000433">
    <property type="entry name" value="Znf_ZZ"/>
</dbReference>
<feature type="region of interest" description="Disordered" evidence="5">
    <location>
        <begin position="84"/>
        <end position="117"/>
    </location>
</feature>
<keyword evidence="9" id="KW-1185">Reference proteome</keyword>
<dbReference type="Gene3D" id="3.10.20.90">
    <property type="entry name" value="Phosphatidylinositol 3-kinase Catalytic Subunit, Chain A, domain 1"/>
    <property type="match status" value="1"/>
</dbReference>
<dbReference type="Proteomes" id="UP000270094">
    <property type="component" value="Unassembled WGS sequence"/>
</dbReference>
<dbReference type="InterPro" id="IPR053793">
    <property type="entry name" value="PB1-like"/>
</dbReference>
<sequence>MEQISVKLSYAGAHRRFKIKGNDYDGLFANLMTHLSQLADEGEPDFDIAWQDEDGDNIIISRPAELGEAIESRKDDLLRLHTIKKSEEHGNNGSEKVKNEKEAENPSQPEENTQKTENSGEINAIHGNVLCDVCDAPVIGIRYKCILCSDYDLCQNCERTGASLLYCHIIYLSHLLSRDVSNSECQETV</sequence>
<evidence type="ECO:0000256" key="3">
    <source>
        <dbReference type="ARBA" id="ARBA00022833"/>
    </source>
</evidence>
<evidence type="ECO:0000256" key="5">
    <source>
        <dbReference type="SAM" id="MobiDB-lite"/>
    </source>
</evidence>
<accession>A0A3P7LLD0</accession>
<feature type="domain" description="ZZ-type" evidence="6">
    <location>
        <begin position="126"/>
        <end position="183"/>
    </location>
</feature>
<evidence type="ECO:0008006" key="10">
    <source>
        <dbReference type="Google" id="ProtNLM"/>
    </source>
</evidence>
<keyword evidence="2 4" id="KW-0863">Zinc-finger</keyword>
<evidence type="ECO:0000259" key="6">
    <source>
        <dbReference type="PROSITE" id="PS50135"/>
    </source>
</evidence>
<dbReference type="OrthoDB" id="2122982at2759"/>
<keyword evidence="1" id="KW-0479">Metal-binding</keyword>